<evidence type="ECO:0000313" key="1">
    <source>
        <dbReference type="EMBL" id="MCJ0764570.1"/>
    </source>
</evidence>
<dbReference type="RefSeq" id="WP_243307232.1">
    <property type="nucleotide sequence ID" value="NZ_JALGBI010000001.1"/>
</dbReference>
<comment type="caution">
    <text evidence="1">The sequence shown here is derived from an EMBL/GenBank/DDBJ whole genome shotgun (WGS) entry which is preliminary data.</text>
</comment>
<evidence type="ECO:0000313" key="2">
    <source>
        <dbReference type="Proteomes" id="UP001139447"/>
    </source>
</evidence>
<protein>
    <submittedName>
        <fullName evidence="1">Uncharacterized protein</fullName>
    </submittedName>
</protein>
<dbReference type="Proteomes" id="UP001139447">
    <property type="component" value="Unassembled WGS sequence"/>
</dbReference>
<dbReference type="AlphaFoldDB" id="A0A9X2AP75"/>
<proteinExistence type="predicted"/>
<organism evidence="1 2">
    <name type="scientific">Variovorax terrae</name>
    <dbReference type="NCBI Taxonomy" id="2923278"/>
    <lineage>
        <taxon>Bacteria</taxon>
        <taxon>Pseudomonadati</taxon>
        <taxon>Pseudomonadota</taxon>
        <taxon>Betaproteobacteria</taxon>
        <taxon>Burkholderiales</taxon>
        <taxon>Comamonadaceae</taxon>
        <taxon>Variovorax</taxon>
    </lineage>
</organism>
<dbReference type="EMBL" id="JALGBI010000001">
    <property type="protein sequence ID" value="MCJ0764570.1"/>
    <property type="molecule type" value="Genomic_DNA"/>
</dbReference>
<sequence length="498" mass="54556">MIDFDAVAEQYQTMDGMPLIDYLPIGLPIYLLSLDSLVAEKRNLMPVEEFILKAVLAGVRSTADVVGLLGLGTEYGTKVVNSLSDDEYLSQTPWLALRPKGIAVLSEAGERRIEEKVVSLAWNPLIQGVVKTRLATLEPGRALALERMVRLAPPSTRLPALVDLPLELSGNQLRDGEQLIRYLSVLRRTLRYVPAVLLLYARSRGAEPLARVAIDGVIDNPSSDAIANHELLPRLGMDSLFNRRSGAMAVDQRIKPLGVLPGNGSLADLLKIKSTLQLGISALERQDSAAAATKLDAKKAELVAVLQQLEQIPVRSLLPFEVPQLVDYALQKAKREMLITTTLPVASRLTPMRLLFLDQALKRGVRVRILISDRPIEEEWPESPGILLRKLNDMATHHKNLDVSFLKDADRVVFEVRTDDVMLGVSNEPPLGLRSREPLARAFCGYQLSGSKPVLAYSNNYLSEQALSTIGKIKIPSLAQKKRGGEALSAMLPGGANG</sequence>
<gene>
    <name evidence="1" type="ORF">MMF98_15230</name>
</gene>
<accession>A0A9X2AP75</accession>
<reference evidence="1" key="1">
    <citation type="submission" date="2022-03" db="EMBL/GenBank/DDBJ databases">
        <authorList>
            <person name="Woo C.Y."/>
        </authorList>
    </citation>
    <scope>NUCLEOTIDE SEQUENCE</scope>
    <source>
        <strain evidence="1">CYS-02</strain>
    </source>
</reference>
<keyword evidence="2" id="KW-1185">Reference proteome</keyword>
<name>A0A9X2AP75_9BURK</name>